<dbReference type="EMBL" id="JBFCZG010000009">
    <property type="protein sequence ID" value="KAL3418475.1"/>
    <property type="molecule type" value="Genomic_DNA"/>
</dbReference>
<organism evidence="4 5">
    <name type="scientific">Phlyctema vagabunda</name>
    <dbReference type="NCBI Taxonomy" id="108571"/>
    <lineage>
        <taxon>Eukaryota</taxon>
        <taxon>Fungi</taxon>
        <taxon>Dikarya</taxon>
        <taxon>Ascomycota</taxon>
        <taxon>Pezizomycotina</taxon>
        <taxon>Leotiomycetes</taxon>
        <taxon>Helotiales</taxon>
        <taxon>Dermateaceae</taxon>
        <taxon>Phlyctema</taxon>
    </lineage>
</organism>
<evidence type="ECO:0000259" key="3">
    <source>
        <dbReference type="Pfam" id="PF23395"/>
    </source>
</evidence>
<dbReference type="Pfam" id="PF23395">
    <property type="entry name" value="SAM_6"/>
    <property type="match status" value="1"/>
</dbReference>
<dbReference type="Pfam" id="PF23394">
    <property type="entry name" value="DUF7102"/>
    <property type="match status" value="1"/>
</dbReference>
<feature type="domain" description="DUF7102" evidence="2">
    <location>
        <begin position="631"/>
        <end position="796"/>
    </location>
</feature>
<proteinExistence type="predicted"/>
<evidence type="ECO:0000259" key="2">
    <source>
        <dbReference type="Pfam" id="PF23394"/>
    </source>
</evidence>
<feature type="region of interest" description="Disordered" evidence="1">
    <location>
        <begin position="524"/>
        <end position="543"/>
    </location>
</feature>
<dbReference type="Proteomes" id="UP001629113">
    <property type="component" value="Unassembled WGS sequence"/>
</dbReference>
<feature type="domain" description="SAM-like" evidence="3">
    <location>
        <begin position="807"/>
        <end position="881"/>
    </location>
</feature>
<sequence length="886" mass="97759">MVVMHDNVTAVSRIGRGSGAYGTEVPDLISNDSPIPRVNFRGLSARFTTKELLQISAEGKQLLLTLSRDVSSAIDPSPLLEAGRVKRFKVEEPILRTDHQLDCRNFARRDTFEPQLFDIRLPQECIDDEKGEGLCIPTQFWHLGQEKLDKIKAEKPQLPKDSFKYLATALSNTYTEADGDTVWKSLQCYKRSGILELVTPPLLPSDPSPVPHVPTSSDLNVPLLSDPPSLVGMELQSIEETLFEQDLGFHVETGHSPDPIDLFGFSDHVKASKSIKFKDIKLEETLTPPQAASPKNVHFSPLIEAIPPFSPPSSAAGPKEDNYFKDAFGDADERIMRIVEQEKLPPEESFKARVVEPIIDLTLPAPPWKQIEKYRQSTKVETMQKDMIRLAIGDSMPVLKGMRALNHKLSWSPFSKWKPQISLDGPISVDDRRWEKYVYGQDDEKIFDSSEFTWKPPGLKILRDDDEDSEIDFGFFENPETIHTPAVNQTMDAADQSINLTNTIIGHAEALVKPAVTLATAARDFMKNNPSKPRSSEGAKKSKLSFNAPTSLIGGDFSAENEMDNFLALRGSKRQKLSDSSYFASAKASTQTQPATIAPQSSTQVAEGVRIGTPAINLPSPILNPPAYPVSIIVASTLLKQRSLIRQIESLFPSLSLTERDFSRHNTAIWEPGRVSRSPIISPLASEADLAISASTGIILTTLAKVRQKPLPGQKGRSALRERVEVVNMRYEKLTVLVSEGADRAQELADADTMALSEFIAFASALPGSARVHYVAGGEVEIGKWLTYHIIQHAPASERGAKEITLLEDETHWELFLRRAGLNAFAAQLILGQLKGPEGEAPNPELSGLLAFVKMGNQARIEMFAGLCGGAKVLSRVGRLIDARWD</sequence>
<accession>A0ABR4P579</accession>
<keyword evidence="5" id="KW-1185">Reference proteome</keyword>
<evidence type="ECO:0000313" key="5">
    <source>
        <dbReference type="Proteomes" id="UP001629113"/>
    </source>
</evidence>
<gene>
    <name evidence="4" type="ORF">PVAG01_10191</name>
</gene>
<evidence type="ECO:0000256" key="1">
    <source>
        <dbReference type="SAM" id="MobiDB-lite"/>
    </source>
</evidence>
<reference evidence="4 5" key="1">
    <citation type="submission" date="2024-06" db="EMBL/GenBank/DDBJ databases">
        <title>Complete genome of Phlyctema vagabunda strain 19-DSS-EL-015.</title>
        <authorList>
            <person name="Fiorenzani C."/>
        </authorList>
    </citation>
    <scope>NUCLEOTIDE SEQUENCE [LARGE SCALE GENOMIC DNA]</scope>
    <source>
        <strain evidence="4 5">19-DSS-EL-015</strain>
    </source>
</reference>
<comment type="caution">
    <text evidence="4">The sequence shown here is derived from an EMBL/GenBank/DDBJ whole genome shotgun (WGS) entry which is preliminary data.</text>
</comment>
<name>A0ABR4P579_9HELO</name>
<protein>
    <submittedName>
        <fullName evidence="4">Uncharacterized protein</fullName>
    </submittedName>
</protein>
<evidence type="ECO:0000313" key="4">
    <source>
        <dbReference type="EMBL" id="KAL3418475.1"/>
    </source>
</evidence>
<dbReference type="InterPro" id="IPR057559">
    <property type="entry name" value="SAM_6"/>
</dbReference>
<dbReference type="InterPro" id="IPR055528">
    <property type="entry name" value="DUF7102"/>
</dbReference>